<evidence type="ECO:0000313" key="2">
    <source>
        <dbReference type="RefSeq" id="XP_056843223.1"/>
    </source>
</evidence>
<accession>A0A9W3BVF0</accession>
<evidence type="ECO:0000313" key="1">
    <source>
        <dbReference type="Proteomes" id="UP000504610"/>
    </source>
</evidence>
<dbReference type="PANTHER" id="PTHR28650:SF1">
    <property type="entry name" value="PHOSPHATIDYLINOSITOL-GLYCAN BIOSYNTHESIS CLASS X PROTEIN"/>
    <property type="match status" value="1"/>
</dbReference>
<dbReference type="Proteomes" id="UP000504610">
    <property type="component" value="Chromosome 6"/>
</dbReference>
<dbReference type="RefSeq" id="XP_056843223.1">
    <property type="nucleotide sequence ID" value="XM_056987243.1"/>
</dbReference>
<dbReference type="InterPro" id="IPR040039">
    <property type="entry name" value="PIGX"/>
</dbReference>
<organism evidence="1 2">
    <name type="scientific">Raphanus sativus</name>
    <name type="common">Radish</name>
    <name type="synonym">Raphanus raphanistrum var. sativus</name>
    <dbReference type="NCBI Taxonomy" id="3726"/>
    <lineage>
        <taxon>Eukaryota</taxon>
        <taxon>Viridiplantae</taxon>
        <taxon>Streptophyta</taxon>
        <taxon>Embryophyta</taxon>
        <taxon>Tracheophyta</taxon>
        <taxon>Spermatophyta</taxon>
        <taxon>Magnoliopsida</taxon>
        <taxon>eudicotyledons</taxon>
        <taxon>Gunneridae</taxon>
        <taxon>Pentapetalae</taxon>
        <taxon>rosids</taxon>
        <taxon>malvids</taxon>
        <taxon>Brassicales</taxon>
        <taxon>Brassicaceae</taxon>
        <taxon>Brassiceae</taxon>
        <taxon>Raphanus</taxon>
    </lineage>
</organism>
<proteinExistence type="predicted"/>
<protein>
    <submittedName>
        <fullName evidence="2">Uncharacterized protein LOC108808071</fullName>
    </submittedName>
</protein>
<sequence length="222" mass="25580">MYLRPIHYAVLFHYTRFLTRLKSLKTSCFFSNVLISFIRNIVPDDVSLLQVRNITSEGSHRHLLTTIKLPILNHQSQSQLHELVIIERLPLGVFADPFELQSLPQRIDQTGLSLRSALISVKHPLHARYQPLEESGYSRVEFGEPDLFLCSRLVLNQGQEEIRCLVLAIAGLKTETETRSVVWEIPAGIRNHICYYICGCGFLYPRFRLCSEVEPCKNRKQS</sequence>
<dbReference type="OrthoDB" id="5546453at2759"/>
<gene>
    <name evidence="2" type="primary">LOC108808071</name>
</gene>
<keyword evidence="1" id="KW-1185">Reference proteome</keyword>
<name>A0A9W3BVF0_RAPSA</name>
<dbReference type="AlphaFoldDB" id="A0A9W3BVF0"/>
<reference evidence="2" key="2">
    <citation type="submission" date="2025-08" db="UniProtKB">
        <authorList>
            <consortium name="RefSeq"/>
        </authorList>
    </citation>
    <scope>IDENTIFICATION</scope>
    <source>
        <tissue evidence="2">Leaf</tissue>
    </source>
</reference>
<dbReference type="GO" id="GO:0006506">
    <property type="term" value="P:GPI anchor biosynthetic process"/>
    <property type="evidence" value="ECO:0007669"/>
    <property type="project" value="InterPro"/>
</dbReference>
<dbReference type="GO" id="GO:0016020">
    <property type="term" value="C:membrane"/>
    <property type="evidence" value="ECO:0007669"/>
    <property type="project" value="GOC"/>
</dbReference>
<reference evidence="1" key="1">
    <citation type="journal article" date="2019" name="Database">
        <title>The radish genome database (RadishGD): an integrated information resource for radish genomics.</title>
        <authorList>
            <person name="Yu H.J."/>
            <person name="Baek S."/>
            <person name="Lee Y.J."/>
            <person name="Cho A."/>
            <person name="Mun J.H."/>
        </authorList>
    </citation>
    <scope>NUCLEOTIDE SEQUENCE [LARGE SCALE GENOMIC DNA]</scope>
    <source>
        <strain evidence="1">cv. WK10039</strain>
    </source>
</reference>
<dbReference type="KEGG" id="rsz:108808071"/>
<dbReference type="GeneID" id="108808071"/>
<dbReference type="PANTHER" id="PTHR28650">
    <property type="entry name" value="PHOSPHATIDYLINOSITOL-GLYCAN BIOSYNTHESIS CLASS X PROTEIN"/>
    <property type="match status" value="1"/>
</dbReference>